<dbReference type="PANTHER" id="PTHR30328:SF54">
    <property type="entry name" value="HTH-TYPE TRANSCRIPTIONAL REPRESSOR SCO4008"/>
    <property type="match status" value="1"/>
</dbReference>
<keyword evidence="1 2" id="KW-0238">DNA-binding</keyword>
<evidence type="ECO:0000313" key="5">
    <source>
        <dbReference type="Proteomes" id="UP000654345"/>
    </source>
</evidence>
<dbReference type="PANTHER" id="PTHR30328">
    <property type="entry name" value="TRANSCRIPTIONAL REPRESSOR"/>
    <property type="match status" value="1"/>
</dbReference>
<feature type="domain" description="HTH tetR-type" evidence="3">
    <location>
        <begin position="15"/>
        <end position="75"/>
    </location>
</feature>
<protein>
    <submittedName>
        <fullName evidence="4">TetR family transcriptional regulator</fullName>
    </submittedName>
</protein>
<dbReference type="InterPro" id="IPR009057">
    <property type="entry name" value="Homeodomain-like_sf"/>
</dbReference>
<comment type="caution">
    <text evidence="4">The sequence shown here is derived from an EMBL/GenBank/DDBJ whole genome shotgun (WGS) entry which is preliminary data.</text>
</comment>
<organism evidence="4 5">
    <name type="scientific">Ktedonobacter robiniae</name>
    <dbReference type="NCBI Taxonomy" id="2778365"/>
    <lineage>
        <taxon>Bacteria</taxon>
        <taxon>Bacillati</taxon>
        <taxon>Chloroflexota</taxon>
        <taxon>Ktedonobacteria</taxon>
        <taxon>Ktedonobacterales</taxon>
        <taxon>Ktedonobacteraceae</taxon>
        <taxon>Ktedonobacter</taxon>
    </lineage>
</organism>
<dbReference type="InterPro" id="IPR036271">
    <property type="entry name" value="Tet_transcr_reg_TetR-rel_C_sf"/>
</dbReference>
<dbReference type="InterPro" id="IPR001647">
    <property type="entry name" value="HTH_TetR"/>
</dbReference>
<accession>A0ABQ3V4Q3</accession>
<keyword evidence="5" id="KW-1185">Reference proteome</keyword>
<dbReference type="InterPro" id="IPR041474">
    <property type="entry name" value="NicS_C"/>
</dbReference>
<feature type="DNA-binding region" description="H-T-H motif" evidence="2">
    <location>
        <begin position="38"/>
        <end position="57"/>
    </location>
</feature>
<evidence type="ECO:0000313" key="4">
    <source>
        <dbReference type="EMBL" id="GHO59941.1"/>
    </source>
</evidence>
<dbReference type="Gene3D" id="1.10.357.10">
    <property type="entry name" value="Tetracycline Repressor, domain 2"/>
    <property type="match status" value="1"/>
</dbReference>
<sequence length="213" mass="23907">MNKQGKSTRRTEAAEASKQAILDAAETVFAEKGYDAASLQEICDLAGVTRGLPNYFFGSKEGLYRAVLARTFTHAQELVTFIHEQAHAPGVNAQEILRVVIERLFDDLTTHPTFVRLTEWEALHGARYLGNLPSQFQLLREAIHALQEDLGWQGDAEQFLIALTALCWFPTAHAETFLRPLGVDVHDPNFHARYKQHVVHLLLGDIPDHPNTD</sequence>
<dbReference type="Pfam" id="PF00440">
    <property type="entry name" value="TetR_N"/>
    <property type="match status" value="1"/>
</dbReference>
<dbReference type="Proteomes" id="UP000654345">
    <property type="component" value="Unassembled WGS sequence"/>
</dbReference>
<dbReference type="InterPro" id="IPR050109">
    <property type="entry name" value="HTH-type_TetR-like_transc_reg"/>
</dbReference>
<dbReference type="SUPFAM" id="SSF48498">
    <property type="entry name" value="Tetracyclin repressor-like, C-terminal domain"/>
    <property type="match status" value="1"/>
</dbReference>
<evidence type="ECO:0000259" key="3">
    <source>
        <dbReference type="PROSITE" id="PS50977"/>
    </source>
</evidence>
<dbReference type="PRINTS" id="PR00455">
    <property type="entry name" value="HTHTETR"/>
</dbReference>
<dbReference type="SUPFAM" id="SSF46689">
    <property type="entry name" value="Homeodomain-like"/>
    <property type="match status" value="1"/>
</dbReference>
<dbReference type="EMBL" id="BNJG01000003">
    <property type="protein sequence ID" value="GHO59941.1"/>
    <property type="molecule type" value="Genomic_DNA"/>
</dbReference>
<proteinExistence type="predicted"/>
<name>A0ABQ3V4Q3_9CHLR</name>
<evidence type="ECO:0000256" key="2">
    <source>
        <dbReference type="PROSITE-ProRule" id="PRU00335"/>
    </source>
</evidence>
<dbReference type="PROSITE" id="PS50977">
    <property type="entry name" value="HTH_TETR_2"/>
    <property type="match status" value="1"/>
</dbReference>
<evidence type="ECO:0000256" key="1">
    <source>
        <dbReference type="ARBA" id="ARBA00023125"/>
    </source>
</evidence>
<gene>
    <name evidence="4" type="ORF">KSB_84160</name>
</gene>
<dbReference type="Pfam" id="PF17938">
    <property type="entry name" value="TetR_C_29"/>
    <property type="match status" value="1"/>
</dbReference>
<dbReference type="RefSeq" id="WP_201376075.1">
    <property type="nucleotide sequence ID" value="NZ_BNJG01000003.1"/>
</dbReference>
<reference evidence="4 5" key="1">
    <citation type="journal article" date="2021" name="Int. J. Syst. Evol. Microbiol.">
        <title>Reticulibacter mediterranei gen. nov., sp. nov., within the new family Reticulibacteraceae fam. nov., and Ktedonospora formicarum gen. nov., sp. nov., Ktedonobacter robiniae sp. nov., Dictyobacter formicarum sp. nov. and Dictyobacter arantiisoli sp. nov., belonging to the class Ktedonobacteria.</title>
        <authorList>
            <person name="Yabe S."/>
            <person name="Zheng Y."/>
            <person name="Wang C.M."/>
            <person name="Sakai Y."/>
            <person name="Abe K."/>
            <person name="Yokota A."/>
            <person name="Donadio S."/>
            <person name="Cavaletti L."/>
            <person name="Monciardini P."/>
        </authorList>
    </citation>
    <scope>NUCLEOTIDE SEQUENCE [LARGE SCALE GENOMIC DNA]</scope>
    <source>
        <strain evidence="4 5">SOSP1-30</strain>
    </source>
</reference>